<dbReference type="AlphaFoldDB" id="A0A558CZ91"/>
<sequence>MARGRIVVLTSIAVVAQFVLTFALVEGYLGKYNVSTADCGWGGTCTDDGDGPLLVAGWLGAPVAEVVIAAAVAGIAYGRGRRNVEGHSFRTMVARGAVHGLLWTTGADARCPVVNRPR</sequence>
<evidence type="ECO:0000313" key="3">
    <source>
        <dbReference type="Proteomes" id="UP000320011"/>
    </source>
</evidence>
<evidence type="ECO:0008006" key="4">
    <source>
        <dbReference type="Google" id="ProtNLM"/>
    </source>
</evidence>
<reference evidence="2 3" key="1">
    <citation type="submission" date="2019-07" db="EMBL/GenBank/DDBJ databases">
        <authorList>
            <person name="Duangmal K."/>
            <person name="Teo W.F.A."/>
        </authorList>
    </citation>
    <scope>NUCLEOTIDE SEQUENCE [LARGE SCALE GENOMIC DNA]</scope>
    <source>
        <strain evidence="2 3">TBRC 6029</strain>
    </source>
</reference>
<keyword evidence="1" id="KW-1133">Transmembrane helix</keyword>
<dbReference type="EMBL" id="VJWX01000077">
    <property type="protein sequence ID" value="TVT54091.1"/>
    <property type="molecule type" value="Genomic_DNA"/>
</dbReference>
<name>A0A558CZ91_9PSEU</name>
<keyword evidence="1" id="KW-0472">Membrane</keyword>
<organism evidence="2 3">
    <name type="scientific">Amycolatopsis rhizosphaerae</name>
    <dbReference type="NCBI Taxonomy" id="2053003"/>
    <lineage>
        <taxon>Bacteria</taxon>
        <taxon>Bacillati</taxon>
        <taxon>Actinomycetota</taxon>
        <taxon>Actinomycetes</taxon>
        <taxon>Pseudonocardiales</taxon>
        <taxon>Pseudonocardiaceae</taxon>
        <taxon>Amycolatopsis</taxon>
    </lineage>
</organism>
<gene>
    <name evidence="2" type="ORF">FNH05_10870</name>
</gene>
<keyword evidence="3" id="KW-1185">Reference proteome</keyword>
<proteinExistence type="predicted"/>
<evidence type="ECO:0000313" key="2">
    <source>
        <dbReference type="EMBL" id="TVT54091.1"/>
    </source>
</evidence>
<feature type="transmembrane region" description="Helical" evidence="1">
    <location>
        <begin position="56"/>
        <end position="77"/>
    </location>
</feature>
<evidence type="ECO:0000256" key="1">
    <source>
        <dbReference type="SAM" id="Phobius"/>
    </source>
</evidence>
<feature type="transmembrane region" description="Helical" evidence="1">
    <location>
        <begin position="7"/>
        <end position="25"/>
    </location>
</feature>
<accession>A0A558CZ91</accession>
<comment type="caution">
    <text evidence="2">The sequence shown here is derived from an EMBL/GenBank/DDBJ whole genome shotgun (WGS) entry which is preliminary data.</text>
</comment>
<protein>
    <recommendedName>
        <fullName evidence="4">Vitamin K epoxide reductase family protein</fullName>
    </recommendedName>
</protein>
<dbReference type="Proteomes" id="UP000320011">
    <property type="component" value="Unassembled WGS sequence"/>
</dbReference>
<keyword evidence="1" id="KW-0812">Transmembrane</keyword>
<reference evidence="2 3" key="2">
    <citation type="submission" date="2019-08" db="EMBL/GenBank/DDBJ databases">
        <title>Amycolatopsis acidicola sp. nov., isolated from peat swamp forest soil.</title>
        <authorList>
            <person name="Srisuk N."/>
        </authorList>
    </citation>
    <scope>NUCLEOTIDE SEQUENCE [LARGE SCALE GENOMIC DNA]</scope>
    <source>
        <strain evidence="2 3">TBRC 6029</strain>
    </source>
</reference>